<evidence type="ECO:0000313" key="2">
    <source>
        <dbReference type="EMBL" id="CAB4546785.1"/>
    </source>
</evidence>
<reference evidence="2" key="1">
    <citation type="submission" date="2020-05" db="EMBL/GenBank/DDBJ databases">
        <authorList>
            <person name="Chiriac C."/>
            <person name="Salcher M."/>
            <person name="Ghai R."/>
            <person name="Kavagutti S V."/>
        </authorList>
    </citation>
    <scope>NUCLEOTIDE SEQUENCE</scope>
</reference>
<keyword evidence="1" id="KW-1133">Transmembrane helix</keyword>
<feature type="transmembrane region" description="Helical" evidence="1">
    <location>
        <begin position="62"/>
        <end position="80"/>
    </location>
</feature>
<organism evidence="2">
    <name type="scientific">freshwater metagenome</name>
    <dbReference type="NCBI Taxonomy" id="449393"/>
    <lineage>
        <taxon>unclassified sequences</taxon>
        <taxon>metagenomes</taxon>
        <taxon>ecological metagenomes</taxon>
    </lineage>
</organism>
<keyword evidence="1" id="KW-0472">Membrane</keyword>
<name>A0A6J6C6T5_9ZZZZ</name>
<accession>A0A6J6C6T5</accession>
<protein>
    <submittedName>
        <fullName evidence="2">Unannotated protein</fullName>
    </submittedName>
</protein>
<gene>
    <name evidence="2" type="ORF">UFOPK1537_00025</name>
</gene>
<sequence>MFRLPLSFIQLIGALLVLIPPVTALIGFDRYTNWVLAAAGLHIYVVVALFSVFYYRNRKMPALLAWINLSVVLIVPQLIHAAVETSAVDSQSSWYVSGIGALLAVTAIRGQQVVSWIGSSILSLEVLVWGGAGALFNTGLAGALALVVAANALSYALARIESETQSFLDKAIEIEAASTIESATRIARSRRLTETLSLSYPLLEKIATGELDQETRSAAALLEAELRDGIRGRDLIDSKLKLAIRAARLRGVEVVVLDEGGLASLSDNAKADIRQRFASELDGISTGRVTIRAPRGGKTNATFVASRPGTATPDVFLKL</sequence>
<dbReference type="EMBL" id="CAEZSX010000002">
    <property type="protein sequence ID" value="CAB4546785.1"/>
    <property type="molecule type" value="Genomic_DNA"/>
</dbReference>
<dbReference type="AlphaFoldDB" id="A0A6J6C6T5"/>
<feature type="transmembrane region" description="Helical" evidence="1">
    <location>
        <begin position="34"/>
        <end position="55"/>
    </location>
</feature>
<proteinExistence type="predicted"/>
<keyword evidence="1" id="KW-0812">Transmembrane</keyword>
<evidence type="ECO:0000256" key="1">
    <source>
        <dbReference type="SAM" id="Phobius"/>
    </source>
</evidence>